<evidence type="ECO:0000313" key="4">
    <source>
        <dbReference type="EMBL" id="MPM84810.1"/>
    </source>
</evidence>
<evidence type="ECO:0000256" key="1">
    <source>
        <dbReference type="ARBA" id="ARBA00023002"/>
    </source>
</evidence>
<dbReference type="EC" id="1.1.1.103" evidence="4"/>
<keyword evidence="1 4" id="KW-0560">Oxidoreductase</keyword>
<comment type="caution">
    <text evidence="4">The sequence shown here is derived from an EMBL/GenBank/DDBJ whole genome shotgun (WGS) entry which is preliminary data.</text>
</comment>
<dbReference type="AlphaFoldDB" id="A0A645D5N0"/>
<evidence type="ECO:0000259" key="3">
    <source>
        <dbReference type="Pfam" id="PF08240"/>
    </source>
</evidence>
<protein>
    <submittedName>
        <fullName evidence="4">L-threonine 3-dehydrogenase</fullName>
        <ecNumber evidence="4">1.1.1.103</ecNumber>
    </submittedName>
</protein>
<feature type="domain" description="Alcohol dehydrogenase-like N-terminal" evidence="3">
    <location>
        <begin position="24"/>
        <end position="129"/>
    </location>
</feature>
<dbReference type="EMBL" id="VSSQ01033277">
    <property type="protein sequence ID" value="MPM84810.1"/>
    <property type="molecule type" value="Genomic_DNA"/>
</dbReference>
<dbReference type="SUPFAM" id="SSF51735">
    <property type="entry name" value="NAD(P)-binding Rossmann-fold domains"/>
    <property type="match status" value="1"/>
</dbReference>
<gene>
    <name evidence="4" type="primary">tdh_22</name>
    <name evidence="4" type="ORF">SDC9_131886</name>
</gene>
<dbReference type="GO" id="GO:0008743">
    <property type="term" value="F:L-threonine 3-dehydrogenase activity"/>
    <property type="evidence" value="ECO:0007669"/>
    <property type="project" value="UniProtKB-EC"/>
</dbReference>
<dbReference type="PANTHER" id="PTHR43401">
    <property type="entry name" value="L-THREONINE 3-DEHYDROGENASE"/>
    <property type="match status" value="1"/>
</dbReference>
<dbReference type="Gene3D" id="3.40.50.720">
    <property type="entry name" value="NAD(P)-binding Rossmann-like Domain"/>
    <property type="match status" value="1"/>
</dbReference>
<dbReference type="InterPro" id="IPR011032">
    <property type="entry name" value="GroES-like_sf"/>
</dbReference>
<dbReference type="InterPro" id="IPR013149">
    <property type="entry name" value="ADH-like_C"/>
</dbReference>
<sequence>MKAIVYTGSNVVELRDLPVPVAPEGWALIHVCYAGICGSDVTIFLGVHPRAKAPLVMGHEFSGHLMQDIPGMPKGTLVTVNPLLSCGACEPCRSGNSHVCKTLRLLGIDRDGGMAEYTIAPISMIVPVPAGVSTKLGAFIEPIAVAVHALHMANFRAGYSTLVFGAGAIGLATAITLRHFGAGSITICEPNPVRLAIAESLGFHCLQSGPDLLETLRAETNGDGYDYVFDCAGHQSVVDILPDVVKIRGVIEIIAGYKKPPTMNYQKGMFKEFSIQFTRVYTQKDFEIAARLSAQVPDYERLINYELPPEEAAKGFELLTTPTDAIKVMYRF</sequence>
<evidence type="ECO:0000259" key="2">
    <source>
        <dbReference type="Pfam" id="PF00107"/>
    </source>
</evidence>
<proteinExistence type="predicted"/>
<accession>A0A645D5N0</accession>
<dbReference type="InterPro" id="IPR050129">
    <property type="entry name" value="Zn_alcohol_dh"/>
</dbReference>
<dbReference type="InterPro" id="IPR036291">
    <property type="entry name" value="NAD(P)-bd_dom_sf"/>
</dbReference>
<name>A0A645D5N0_9ZZZZ</name>
<dbReference type="InterPro" id="IPR013154">
    <property type="entry name" value="ADH-like_N"/>
</dbReference>
<dbReference type="Pfam" id="PF00107">
    <property type="entry name" value="ADH_zinc_N"/>
    <property type="match status" value="1"/>
</dbReference>
<organism evidence="4">
    <name type="scientific">bioreactor metagenome</name>
    <dbReference type="NCBI Taxonomy" id="1076179"/>
    <lineage>
        <taxon>unclassified sequences</taxon>
        <taxon>metagenomes</taxon>
        <taxon>ecological metagenomes</taxon>
    </lineage>
</organism>
<dbReference type="Gene3D" id="3.90.180.10">
    <property type="entry name" value="Medium-chain alcohol dehydrogenases, catalytic domain"/>
    <property type="match status" value="1"/>
</dbReference>
<reference evidence="4" key="1">
    <citation type="submission" date="2019-08" db="EMBL/GenBank/DDBJ databases">
        <authorList>
            <person name="Kucharzyk K."/>
            <person name="Murdoch R.W."/>
            <person name="Higgins S."/>
            <person name="Loffler F."/>
        </authorList>
    </citation>
    <scope>NUCLEOTIDE SEQUENCE</scope>
</reference>
<dbReference type="PANTHER" id="PTHR43401:SF2">
    <property type="entry name" value="L-THREONINE 3-DEHYDROGENASE"/>
    <property type="match status" value="1"/>
</dbReference>
<feature type="domain" description="Alcohol dehydrogenase-like C-terminal" evidence="2">
    <location>
        <begin position="168"/>
        <end position="293"/>
    </location>
</feature>
<dbReference type="Pfam" id="PF08240">
    <property type="entry name" value="ADH_N"/>
    <property type="match status" value="1"/>
</dbReference>
<dbReference type="SUPFAM" id="SSF50129">
    <property type="entry name" value="GroES-like"/>
    <property type="match status" value="1"/>
</dbReference>